<evidence type="ECO:0000256" key="3">
    <source>
        <dbReference type="PIRSR" id="PIRSR640198-2"/>
    </source>
</evidence>
<evidence type="ECO:0000259" key="4">
    <source>
        <dbReference type="PROSITE" id="PS51459"/>
    </source>
</evidence>
<feature type="binding site" evidence="1">
    <location>
        <position position="74"/>
    </location>
    <ligand>
        <name>ATP</name>
        <dbReference type="ChEBI" id="CHEBI:30616"/>
    </ligand>
</feature>
<dbReference type="AlphaFoldDB" id="A0A2S0MDI7"/>
<protein>
    <submittedName>
        <fullName evidence="5">Addiction module protein</fullName>
    </submittedName>
</protein>
<dbReference type="PANTHER" id="PTHR13504:SF35">
    <property type="entry name" value="PROTEIN ADENYLYLTRANSFERASE SOFIC"/>
    <property type="match status" value="1"/>
</dbReference>
<dbReference type="InterPro" id="IPR026287">
    <property type="entry name" value="SoFic-like"/>
</dbReference>
<proteinExistence type="predicted"/>
<sequence length="372" mass="42121">MSFVAPAWRADQPYNQLPTLPPIHELESRAVLKACIEARAALAELKQAAELIPNQAMLINTIPLLEAKDSSEIENIVTTTDQLFQHVQGPDSADPATKEALRYRTALHQGFQSLKARPLCTATAVQVCQTLKGVDMDIRRTPGTQLVNDRTGEVIYTPPEGEAHLRDLLANWERFLHNQTELDPLIRMAVGHYQFEAVHPFIDGNGRTGRVLNILYLIQEELLTLPILYLSRHLIAHKADYYRLLLAVTRNGAWEQWLIFMLQAVAETSQWTTAKIAAIRALAEHTTDYVRTRLPKIYSRELVDVIFEQPYSRIGNLVDKGIAKRQAASRYLHELTDLGVLREMPAGKEKLFIHPKLMQLLSRDGNGFEGYM</sequence>
<name>A0A2S0MDI7_9BURK</name>
<dbReference type="GO" id="GO:0005524">
    <property type="term" value="F:ATP binding"/>
    <property type="evidence" value="ECO:0007669"/>
    <property type="project" value="UniProtKB-KW"/>
</dbReference>
<evidence type="ECO:0000256" key="1">
    <source>
        <dbReference type="PIRSR" id="PIRSR038925-1"/>
    </source>
</evidence>
<dbReference type="Pfam" id="PF13784">
    <property type="entry name" value="Fic_N"/>
    <property type="match status" value="1"/>
</dbReference>
<feature type="domain" description="Fido" evidence="4">
    <location>
        <begin position="114"/>
        <end position="263"/>
    </location>
</feature>
<keyword evidence="1" id="KW-0067">ATP-binding</keyword>
<dbReference type="InterPro" id="IPR025758">
    <property type="entry name" value="Fic/DOC_N"/>
</dbReference>
<evidence type="ECO:0000313" key="6">
    <source>
        <dbReference type="Proteomes" id="UP000239709"/>
    </source>
</evidence>
<dbReference type="Proteomes" id="UP000239709">
    <property type="component" value="Chromosome"/>
</dbReference>
<dbReference type="KEGG" id="otk:C6570_05670"/>
<gene>
    <name evidence="5" type="ORF">C6570_05670</name>
</gene>
<dbReference type="InterPro" id="IPR048770">
    <property type="entry name" value="SoFic-like_C"/>
</dbReference>
<dbReference type="NCBIfam" id="NF046030">
    <property type="entry name" value="ProtAdlyltaseSoFic"/>
    <property type="match status" value="1"/>
</dbReference>
<dbReference type="Pfam" id="PF21248">
    <property type="entry name" value="SoFic-like_C"/>
    <property type="match status" value="1"/>
</dbReference>
<dbReference type="InterPro" id="IPR040198">
    <property type="entry name" value="Fido_containing"/>
</dbReference>
<keyword evidence="1" id="KW-0547">Nucleotide-binding</keyword>
<dbReference type="InterPro" id="IPR036597">
    <property type="entry name" value="Fido-like_dom_sf"/>
</dbReference>
<evidence type="ECO:0000313" key="5">
    <source>
        <dbReference type="EMBL" id="AVO33793.1"/>
    </source>
</evidence>
<feature type="binding site" evidence="1">
    <location>
        <position position="199"/>
    </location>
    <ligand>
        <name>ATP</name>
        <dbReference type="ChEBI" id="CHEBI:30616"/>
    </ligand>
</feature>
<dbReference type="OrthoDB" id="9813719at2"/>
<feature type="binding site" evidence="1">
    <location>
        <position position="241"/>
    </location>
    <ligand>
        <name>ATP</name>
        <dbReference type="ChEBI" id="CHEBI:30616"/>
    </ligand>
</feature>
<reference evidence="5 6" key="1">
    <citation type="submission" date="2018-03" db="EMBL/GenBank/DDBJ databases">
        <title>Genome sequencing of Ottowia sp.</title>
        <authorList>
            <person name="Kim S.-J."/>
            <person name="Heo J."/>
            <person name="Kwon S.-W."/>
        </authorList>
    </citation>
    <scope>NUCLEOTIDE SEQUENCE [LARGE SCALE GENOMIC DNA]</scope>
    <source>
        <strain evidence="5 6">KADR8-3</strain>
    </source>
</reference>
<dbReference type="SUPFAM" id="SSF140931">
    <property type="entry name" value="Fic-like"/>
    <property type="match status" value="1"/>
</dbReference>
<keyword evidence="6" id="KW-1185">Reference proteome</keyword>
<accession>A0A2S0MDI7</accession>
<dbReference type="EMBL" id="CP027666">
    <property type="protein sequence ID" value="AVO33793.1"/>
    <property type="molecule type" value="Genomic_DNA"/>
</dbReference>
<dbReference type="Gene3D" id="1.10.3290.10">
    <property type="entry name" value="Fido-like domain"/>
    <property type="match status" value="1"/>
</dbReference>
<dbReference type="Pfam" id="PF02661">
    <property type="entry name" value="Fic"/>
    <property type="match status" value="1"/>
</dbReference>
<dbReference type="RefSeq" id="WP_106702350.1">
    <property type="nucleotide sequence ID" value="NZ_CP027666.1"/>
</dbReference>
<feature type="active site" evidence="2">
    <location>
        <position position="199"/>
    </location>
</feature>
<dbReference type="PROSITE" id="PS51459">
    <property type="entry name" value="FIDO"/>
    <property type="match status" value="1"/>
</dbReference>
<evidence type="ECO:0000256" key="2">
    <source>
        <dbReference type="PIRSR" id="PIRSR640198-1"/>
    </source>
</evidence>
<feature type="binding site" evidence="3">
    <location>
        <begin position="203"/>
        <end position="210"/>
    </location>
    <ligand>
        <name>ATP</name>
        <dbReference type="ChEBI" id="CHEBI:30616"/>
    </ligand>
</feature>
<organism evidence="5 6">
    <name type="scientific">Ottowia oryzae</name>
    <dbReference type="NCBI Taxonomy" id="2109914"/>
    <lineage>
        <taxon>Bacteria</taxon>
        <taxon>Pseudomonadati</taxon>
        <taxon>Pseudomonadota</taxon>
        <taxon>Betaproteobacteria</taxon>
        <taxon>Burkholderiales</taxon>
        <taxon>Comamonadaceae</taxon>
        <taxon>Ottowia</taxon>
    </lineage>
</organism>
<feature type="binding site" evidence="1">
    <location>
        <begin position="204"/>
        <end position="210"/>
    </location>
    <ligand>
        <name>ATP</name>
        <dbReference type="ChEBI" id="CHEBI:30616"/>
    </ligand>
</feature>
<dbReference type="InterPro" id="IPR003812">
    <property type="entry name" value="Fido"/>
</dbReference>
<dbReference type="PANTHER" id="PTHR13504">
    <property type="entry name" value="FIDO DOMAIN-CONTAINING PROTEIN DDB_G0283145"/>
    <property type="match status" value="1"/>
</dbReference>
<dbReference type="PIRSF" id="PIRSF038925">
    <property type="entry name" value="AMP-prot_trans"/>
    <property type="match status" value="1"/>
</dbReference>